<dbReference type="PIRSF" id="PIRSF031679">
    <property type="entry name" value="Mtase_Alr7345_prd"/>
    <property type="match status" value="1"/>
</dbReference>
<feature type="chain" id="PRO_5015175347" evidence="1">
    <location>
        <begin position="21"/>
        <end position="248"/>
    </location>
</feature>
<keyword evidence="2" id="KW-0808">Transferase</keyword>
<dbReference type="SUPFAM" id="SSF53335">
    <property type="entry name" value="S-adenosyl-L-methionine-dependent methyltransferases"/>
    <property type="match status" value="1"/>
</dbReference>
<sequence>MRLVSISAGLLMALAAPAAAQTVPSSIKAALADSKRPEADRARDSVRKPGELLAFAEIAPGDKVADFIMGGGYFTRILAAAVGPKGHVYAYQPAEFIQYKASYGTDQDTAVAGYTNVTPSRVSLAAVAFPEPLDAIVTVQNYHDLHLKMSPPGFALSVAKTLHNSLKPGGVLLVVDHVANADPEFKAPDSLHRIDPAAARAEIESAGFTYEGALPILANPADPHTTNVFDPSIRGKTDQFVFKFRRAE</sequence>
<evidence type="ECO:0000256" key="1">
    <source>
        <dbReference type="SAM" id="SignalP"/>
    </source>
</evidence>
<reference evidence="2 3" key="1">
    <citation type="submission" date="2018-03" db="EMBL/GenBank/DDBJ databases">
        <title>The draft genome of Sphingosinicella sp. GL-C-18.</title>
        <authorList>
            <person name="Liu L."/>
            <person name="Li L."/>
            <person name="Liang L."/>
            <person name="Zhang X."/>
            <person name="Wang T."/>
        </authorList>
    </citation>
    <scope>NUCLEOTIDE SEQUENCE [LARGE SCALE GENOMIC DNA]</scope>
    <source>
        <strain evidence="2 3">GL-C-18</strain>
    </source>
</reference>
<evidence type="ECO:0000313" key="2">
    <source>
        <dbReference type="EMBL" id="PSJ37630.1"/>
    </source>
</evidence>
<protein>
    <submittedName>
        <fullName evidence="2">Methyltransferase</fullName>
    </submittedName>
</protein>
<organism evidence="2 3">
    <name type="scientific">Allosphingosinicella deserti</name>
    <dbReference type="NCBI Taxonomy" id="2116704"/>
    <lineage>
        <taxon>Bacteria</taxon>
        <taxon>Pseudomonadati</taxon>
        <taxon>Pseudomonadota</taxon>
        <taxon>Alphaproteobacteria</taxon>
        <taxon>Sphingomonadales</taxon>
        <taxon>Sphingomonadaceae</taxon>
        <taxon>Allosphingosinicella</taxon>
    </lineage>
</organism>
<accession>A0A2P7QI69</accession>
<gene>
    <name evidence="2" type="ORF">C7I55_21400</name>
</gene>
<dbReference type="RefSeq" id="WP_106515071.1">
    <property type="nucleotide sequence ID" value="NZ_PXYI01000008.1"/>
</dbReference>
<keyword evidence="1" id="KW-0732">Signal</keyword>
<keyword evidence="2" id="KW-0489">Methyltransferase</keyword>
<name>A0A2P7QI69_9SPHN</name>
<feature type="signal peptide" evidence="1">
    <location>
        <begin position="1"/>
        <end position="20"/>
    </location>
</feature>
<dbReference type="EMBL" id="PXYI01000008">
    <property type="protein sequence ID" value="PSJ37630.1"/>
    <property type="molecule type" value="Genomic_DNA"/>
</dbReference>
<keyword evidence="3" id="KW-1185">Reference proteome</keyword>
<dbReference type="OrthoDB" id="9342567at2"/>
<evidence type="ECO:0000313" key="3">
    <source>
        <dbReference type="Proteomes" id="UP000241167"/>
    </source>
</evidence>
<dbReference type="GO" id="GO:0008168">
    <property type="term" value="F:methyltransferase activity"/>
    <property type="evidence" value="ECO:0007669"/>
    <property type="project" value="UniProtKB-KW"/>
</dbReference>
<dbReference type="GO" id="GO:0032259">
    <property type="term" value="P:methylation"/>
    <property type="evidence" value="ECO:0007669"/>
    <property type="project" value="UniProtKB-KW"/>
</dbReference>
<dbReference type="InterPro" id="IPR029063">
    <property type="entry name" value="SAM-dependent_MTases_sf"/>
</dbReference>
<dbReference type="Proteomes" id="UP000241167">
    <property type="component" value="Unassembled WGS sequence"/>
</dbReference>
<dbReference type="InterPro" id="IPR016980">
    <property type="entry name" value="S-AdoMet-dep_MeTrfase_Alr7345"/>
</dbReference>
<proteinExistence type="predicted"/>
<comment type="caution">
    <text evidence="2">The sequence shown here is derived from an EMBL/GenBank/DDBJ whole genome shotgun (WGS) entry which is preliminary data.</text>
</comment>
<dbReference type="Gene3D" id="3.40.50.150">
    <property type="entry name" value="Vaccinia Virus protein VP39"/>
    <property type="match status" value="1"/>
</dbReference>
<dbReference type="AlphaFoldDB" id="A0A2P7QI69"/>